<dbReference type="InterPro" id="IPR051801">
    <property type="entry name" value="GH28_Enzymes"/>
</dbReference>
<accession>A0A229VX49</accession>
<protein>
    <submittedName>
        <fullName evidence="5">Polygalacturonase</fullName>
    </submittedName>
</protein>
<proteinExistence type="inferred from homology"/>
<dbReference type="GO" id="GO:0004650">
    <property type="term" value="F:polygalacturonase activity"/>
    <property type="evidence" value="ECO:0007669"/>
    <property type="project" value="InterPro"/>
</dbReference>
<dbReference type="Pfam" id="PF00295">
    <property type="entry name" value="Glyco_hydro_28"/>
    <property type="match status" value="1"/>
</dbReference>
<keyword evidence="3 4" id="KW-0326">Glycosidase</keyword>
<evidence type="ECO:0000313" key="6">
    <source>
        <dbReference type="Proteomes" id="UP000215433"/>
    </source>
</evidence>
<evidence type="ECO:0000256" key="2">
    <source>
        <dbReference type="ARBA" id="ARBA00022801"/>
    </source>
</evidence>
<dbReference type="OrthoDB" id="3196343at2"/>
<organism evidence="5 6">
    <name type="scientific">Bifidobacterium vansinderenii</name>
    <dbReference type="NCBI Taxonomy" id="1984871"/>
    <lineage>
        <taxon>Bacteria</taxon>
        <taxon>Bacillati</taxon>
        <taxon>Actinomycetota</taxon>
        <taxon>Actinomycetes</taxon>
        <taxon>Bifidobacteriales</taxon>
        <taxon>Bifidobacteriaceae</taxon>
        <taxon>Bifidobacterium</taxon>
    </lineage>
</organism>
<dbReference type="Proteomes" id="UP000215433">
    <property type="component" value="Unassembled WGS sequence"/>
</dbReference>
<dbReference type="InterPro" id="IPR011050">
    <property type="entry name" value="Pectin_lyase_fold/virulence"/>
</dbReference>
<dbReference type="Gene3D" id="2.160.20.10">
    <property type="entry name" value="Single-stranded right-handed beta-helix, Pectin lyase-like"/>
    <property type="match status" value="1"/>
</dbReference>
<keyword evidence="2 4" id="KW-0378">Hydrolase</keyword>
<evidence type="ECO:0000256" key="4">
    <source>
        <dbReference type="RuleBase" id="RU361169"/>
    </source>
</evidence>
<sequence length="418" mass="45984">MRNNTIIRVFDDYHDGMSPAEFASLVQHAIDACSEAGGGRVLLDRPGTYLCDGLNLHSRVDLHIGAGVTLKGSGNEASYTHRPGSFELLHNETPICAFIHAIDCVGASVTGEGAIDGNYEVFILPDQGDEPHLKFYAYPRPMTLYFENCRNTTITGVTVQNAPFWTIHLVGCANTIARDVKIHNEMRMPNTDGFDIDRCDNTLIERCEIITGDDGICPKCTEETARYGNCTNLTARDCIIESQSSAVKFGSSSFGDFENCVFENLTIRDTNRGLAFQLRDPGSARNIVFRDISITTKGFSKEWWGSGEAIYLTLLPRDANTDLSGQVIENVRFERIRGTVGAGVFACVEEPGIINNIVMHDVNLRVTRAFDGEQEFDVRPWKHGDEKITCPCSGIMTSGVSTTQIVTDDVSITSEPQA</sequence>
<dbReference type="SUPFAM" id="SSF51126">
    <property type="entry name" value="Pectin lyase-like"/>
    <property type="match status" value="1"/>
</dbReference>
<dbReference type="PANTHER" id="PTHR31339:SF0">
    <property type="entry name" value="PECTIN LYASE-LIKE SUPERFAMILY PROTEIN"/>
    <property type="match status" value="1"/>
</dbReference>
<dbReference type="PANTHER" id="PTHR31339">
    <property type="entry name" value="PECTIN LYASE-RELATED"/>
    <property type="match status" value="1"/>
</dbReference>
<reference evidence="5 6" key="1">
    <citation type="submission" date="2017-05" db="EMBL/GenBank/DDBJ databases">
        <title>Bifidobacterium vansinderenii sp. nov.</title>
        <authorList>
            <person name="Lugli G.A."/>
            <person name="Duranti S."/>
            <person name="Mangifesta M."/>
        </authorList>
    </citation>
    <scope>NUCLEOTIDE SEQUENCE [LARGE SCALE GENOMIC DNA]</scope>
    <source>
        <strain evidence="5 6">Tam10B</strain>
    </source>
</reference>
<evidence type="ECO:0000313" key="5">
    <source>
        <dbReference type="EMBL" id="OXN00162.1"/>
    </source>
</evidence>
<keyword evidence="6" id="KW-1185">Reference proteome</keyword>
<dbReference type="RefSeq" id="WP_158214172.1">
    <property type="nucleotide sequence ID" value="NZ_NEWD01000021.1"/>
</dbReference>
<dbReference type="InterPro" id="IPR012334">
    <property type="entry name" value="Pectin_lyas_fold"/>
</dbReference>
<comment type="caution">
    <text evidence="5">The sequence shown here is derived from an EMBL/GenBank/DDBJ whole genome shotgun (WGS) entry which is preliminary data.</text>
</comment>
<evidence type="ECO:0000256" key="3">
    <source>
        <dbReference type="ARBA" id="ARBA00023295"/>
    </source>
</evidence>
<name>A0A229VX49_9BIFI</name>
<dbReference type="InterPro" id="IPR000743">
    <property type="entry name" value="Glyco_hydro_28"/>
</dbReference>
<dbReference type="EMBL" id="NEWD01000021">
    <property type="protein sequence ID" value="OXN00162.1"/>
    <property type="molecule type" value="Genomic_DNA"/>
</dbReference>
<dbReference type="AlphaFoldDB" id="A0A229VX49"/>
<dbReference type="GO" id="GO:0005975">
    <property type="term" value="P:carbohydrate metabolic process"/>
    <property type="evidence" value="ECO:0007669"/>
    <property type="project" value="InterPro"/>
</dbReference>
<evidence type="ECO:0000256" key="1">
    <source>
        <dbReference type="ARBA" id="ARBA00008834"/>
    </source>
</evidence>
<comment type="similarity">
    <text evidence="1 4">Belongs to the glycosyl hydrolase 28 family.</text>
</comment>
<gene>
    <name evidence="5" type="ORF">Tam10B_1636</name>
</gene>